<dbReference type="PROSITE" id="PS50893">
    <property type="entry name" value="ABC_TRANSPORTER_2"/>
    <property type="match status" value="1"/>
</dbReference>
<evidence type="ECO:0000313" key="5">
    <source>
        <dbReference type="EMBL" id="AKG38593.1"/>
    </source>
</evidence>
<dbReference type="InterPro" id="IPR003593">
    <property type="entry name" value="AAA+_ATPase"/>
</dbReference>
<dbReference type="GO" id="GO:0055052">
    <property type="term" value="C:ATP-binding cassette (ABC) transporter complex, substrate-binding subunit-containing"/>
    <property type="evidence" value="ECO:0007669"/>
    <property type="project" value="TreeGrafter"/>
</dbReference>
<dbReference type="RefSeq" id="WP_052884016.1">
    <property type="nucleotide sequence ID" value="NZ_CP009961.1"/>
</dbReference>
<dbReference type="GO" id="GO:0005524">
    <property type="term" value="F:ATP binding"/>
    <property type="evidence" value="ECO:0007669"/>
    <property type="project" value="UniProtKB-KW"/>
</dbReference>
<dbReference type="InterPro" id="IPR012340">
    <property type="entry name" value="NA-bd_OB-fold"/>
</dbReference>
<dbReference type="PANTHER" id="PTHR43875">
    <property type="entry name" value="MALTODEXTRIN IMPORT ATP-BINDING PROTEIN MSMX"/>
    <property type="match status" value="1"/>
</dbReference>
<dbReference type="EMBL" id="CP009961">
    <property type="protein sequence ID" value="AKG38593.1"/>
    <property type="molecule type" value="Genomic_DNA"/>
</dbReference>
<dbReference type="InterPro" id="IPR047641">
    <property type="entry name" value="ABC_transpr_MalK/UgpC-like"/>
</dbReference>
<dbReference type="OrthoDB" id="18368at2157"/>
<dbReference type="GO" id="GO:0016887">
    <property type="term" value="F:ATP hydrolysis activity"/>
    <property type="evidence" value="ECO:0007669"/>
    <property type="project" value="InterPro"/>
</dbReference>
<dbReference type="InterPro" id="IPR015855">
    <property type="entry name" value="ABC_transpr_MalK-like"/>
</dbReference>
<dbReference type="GeneID" id="25401336"/>
<dbReference type="PROSITE" id="PS00211">
    <property type="entry name" value="ABC_TRANSPORTER_1"/>
    <property type="match status" value="1"/>
</dbReference>
<evidence type="ECO:0000313" key="6">
    <source>
        <dbReference type="Proteomes" id="UP000067434"/>
    </source>
</evidence>
<evidence type="ECO:0000256" key="2">
    <source>
        <dbReference type="ARBA" id="ARBA00022741"/>
    </source>
</evidence>
<dbReference type="Proteomes" id="UP000067434">
    <property type="component" value="Chromosome"/>
</dbReference>
<dbReference type="Pfam" id="PF00005">
    <property type="entry name" value="ABC_tran"/>
    <property type="match status" value="1"/>
</dbReference>
<dbReference type="GO" id="GO:0140359">
    <property type="term" value="F:ABC-type transporter activity"/>
    <property type="evidence" value="ECO:0007669"/>
    <property type="project" value="InterPro"/>
</dbReference>
<dbReference type="InterPro" id="IPR027417">
    <property type="entry name" value="P-loop_NTPase"/>
</dbReference>
<accession>A0A0F7FH46</accession>
<dbReference type="InterPro" id="IPR003439">
    <property type="entry name" value="ABC_transporter-like_ATP-bd"/>
</dbReference>
<proteinExistence type="predicted"/>
<dbReference type="InterPro" id="IPR008995">
    <property type="entry name" value="Mo/tungstate-bd_C_term_dom"/>
</dbReference>
<dbReference type="Pfam" id="PF08402">
    <property type="entry name" value="TOBE_2"/>
    <property type="match status" value="1"/>
</dbReference>
<gene>
    <name evidence="5" type="ORF">MA03_03855</name>
</gene>
<dbReference type="InterPro" id="IPR013611">
    <property type="entry name" value="Transp-assoc_OB_typ2"/>
</dbReference>
<dbReference type="PATRIC" id="fig|1550241.5.peg.822"/>
<dbReference type="Gene3D" id="2.40.50.100">
    <property type="match status" value="1"/>
</dbReference>
<reference evidence="5 6" key="1">
    <citation type="journal article" date="2015" name="Stand. Genomic Sci.">
        <title>Complete genome sequence of and proposal of Thermofilum uzonense sp. nov. a novel hyperthermophilic crenarchaeon and emended description of the genus Thermofilum.</title>
        <authorList>
            <person name="Toshchakov S.V."/>
            <person name="Korzhenkov A.A."/>
            <person name="Samarov N.I."/>
            <person name="Mazunin I.O."/>
            <person name="Mozhey O.I."/>
            <person name="Shmyr I.S."/>
            <person name="Derbikova K.S."/>
            <person name="Taranov E.A."/>
            <person name="Dominova I.N."/>
            <person name="Bonch-Osmolovskaya E.A."/>
            <person name="Patrushev M.V."/>
            <person name="Podosokorskaya O.A."/>
            <person name="Kublanov I.V."/>
        </authorList>
    </citation>
    <scope>NUCLEOTIDE SEQUENCE [LARGE SCALE GENOMIC DNA]</scope>
    <source>
        <strain evidence="5 6">1807-2</strain>
    </source>
</reference>
<dbReference type="InterPro" id="IPR017871">
    <property type="entry name" value="ABC_transporter-like_CS"/>
</dbReference>
<keyword evidence="1" id="KW-0813">Transport</keyword>
<dbReference type="Gene3D" id="2.40.50.140">
    <property type="entry name" value="Nucleic acid-binding proteins"/>
    <property type="match status" value="1"/>
</dbReference>
<dbReference type="SUPFAM" id="SSF50331">
    <property type="entry name" value="MOP-like"/>
    <property type="match status" value="1"/>
</dbReference>
<dbReference type="SUPFAM" id="SSF52540">
    <property type="entry name" value="P-loop containing nucleoside triphosphate hydrolases"/>
    <property type="match status" value="1"/>
</dbReference>
<dbReference type="PANTHER" id="PTHR43875:SF1">
    <property type="entry name" value="OSMOPROTECTIVE COMPOUNDS UPTAKE ATP-BINDING PROTEIN GGTA"/>
    <property type="match status" value="1"/>
</dbReference>
<keyword evidence="3 5" id="KW-0067">ATP-binding</keyword>
<evidence type="ECO:0000256" key="1">
    <source>
        <dbReference type="ARBA" id="ARBA00022448"/>
    </source>
</evidence>
<keyword evidence="6" id="KW-1185">Reference proteome</keyword>
<dbReference type="Gene3D" id="3.40.50.300">
    <property type="entry name" value="P-loop containing nucleotide triphosphate hydrolases"/>
    <property type="match status" value="1"/>
</dbReference>
<dbReference type="KEGG" id="thf:MA03_03855"/>
<dbReference type="SMART" id="SM00382">
    <property type="entry name" value="AAA"/>
    <property type="match status" value="1"/>
</dbReference>
<dbReference type="HOGENOM" id="CLU_000604_1_1_2"/>
<dbReference type="FunFam" id="3.40.50.300:FF:000042">
    <property type="entry name" value="Maltose/maltodextrin ABC transporter, ATP-binding protein"/>
    <property type="match status" value="1"/>
</dbReference>
<protein>
    <submittedName>
        <fullName evidence="5">Sugar ABC transporter ATP-binding protein</fullName>
    </submittedName>
</protein>
<dbReference type="CDD" id="cd03301">
    <property type="entry name" value="ABC_MalK_N"/>
    <property type="match status" value="1"/>
</dbReference>
<dbReference type="STRING" id="1550241.MA03_03855"/>
<feature type="domain" description="ABC transporter" evidence="4">
    <location>
        <begin position="4"/>
        <end position="235"/>
    </location>
</feature>
<evidence type="ECO:0000259" key="4">
    <source>
        <dbReference type="PROSITE" id="PS50893"/>
    </source>
</evidence>
<dbReference type="GO" id="GO:0008643">
    <property type="term" value="P:carbohydrate transport"/>
    <property type="evidence" value="ECO:0007669"/>
    <property type="project" value="InterPro"/>
</dbReference>
<evidence type="ECO:0000256" key="3">
    <source>
        <dbReference type="ARBA" id="ARBA00022840"/>
    </source>
</evidence>
<dbReference type="AlphaFoldDB" id="A0A0F7FH46"/>
<keyword evidence="2" id="KW-0547">Nucleotide-binding</keyword>
<organism evidence="5 6">
    <name type="scientific">Infirmifilum uzonense</name>
    <dbReference type="NCBI Taxonomy" id="1550241"/>
    <lineage>
        <taxon>Archaea</taxon>
        <taxon>Thermoproteota</taxon>
        <taxon>Thermoprotei</taxon>
        <taxon>Thermofilales</taxon>
        <taxon>Thermofilaceae</taxon>
        <taxon>Infirmifilum</taxon>
    </lineage>
</organism>
<sequence length="357" mass="40170">MVRVRLENVSKIFKGGVDAVKNLNLEVKDKEFVVLLGPSGCGKTTTLLMIAGVYKPTTGYIYFDDVVVNDLEPKDRNIGMVFQSYALYPHMTVYENIAFPLKLKKLSKQEIDERVKEVAKTLHIEDLLNRKPGQLSGGQQQRVALARAIVKRPQLFLMDEPLSNLDAKIRVEVRAELKRLQRDLGITTIYVTHDQAEAMSLADRVAVLNKGELQQYSTPEELYRNPANTFVAGFIGSPPANLLQADVVFEPQPRLEVAGAVFPLPQDIAQVLREKGETKVTLMVRPEHLVVRKGKTFTVYSVEWLGREEFAFLSAPDGTLIRAVLPPEERFNIGDGVEVSFDYGKVHFYRRSGELII</sequence>
<name>A0A0F7FH46_9CREN</name>